<feature type="transmembrane region" description="Helical" evidence="2">
    <location>
        <begin position="62"/>
        <end position="82"/>
    </location>
</feature>
<evidence type="ECO:0008006" key="5">
    <source>
        <dbReference type="Google" id="ProtNLM"/>
    </source>
</evidence>
<organism evidence="3 4">
    <name type="scientific">Prorocentrum cordatum</name>
    <dbReference type="NCBI Taxonomy" id="2364126"/>
    <lineage>
        <taxon>Eukaryota</taxon>
        <taxon>Sar</taxon>
        <taxon>Alveolata</taxon>
        <taxon>Dinophyceae</taxon>
        <taxon>Prorocentrales</taxon>
        <taxon>Prorocentraceae</taxon>
        <taxon>Prorocentrum</taxon>
    </lineage>
</organism>
<accession>A0ABN9WD24</accession>
<sequence length="626" mass="68155">MSHAALLVHTGALSLERFRAVLQWLRYTIRLGLSSTKRAQDMVAQKVSSLIMARRASYARSLVHPCSISCFLSSALTLWNVLTNRERVHSVGADVLFFTMYSSILVVLFRPSWITPSSVELWGAWAMLMATVGASPLVTSSDKLIVVSATLGVVRLCVSLFMLKLPGLVFWNAAYWGALSLHLHPWIPSVDVGHSLAYRQQSQMIIIAELFQSCFVVLLAYSMHRVTSEWARQLVEAQASRNGLEASRSMLLTVCDAVVELDANLQLTEHSPRLAAMLPRSLSHNSLVGSTLDKFMCSEDDVRRFNARMQDPAHENDTIGDVFHANMRNRFGGATEMELFHVCFMDALTQLPQHLLGFRENSDSVLLGRSPVPEPDCIAQSDIIGHEGLPGMAVVFDALTFKVLKCSAAFVRCFGPCRAGALVCDWLHQGGPMVEVLCDNINLFANSAEPTHYFELWPLTLQLACSGQADYHVSVMLTREQSDAGDDQVLACMVLPPGSGTDHDPSERGRSHSSEARARAGTAHGADHGQGRGRSSEASRASEHARGVRVQLAQRLLAELADADAAAAAPGAPRAEPSASTSRSSSWTWAEEAQPPPWAAPRRTGAGARSRSVSPHSSFASSCLAI</sequence>
<gene>
    <name evidence="3" type="ORF">PCOR1329_LOCUS66205</name>
</gene>
<evidence type="ECO:0000256" key="1">
    <source>
        <dbReference type="SAM" id="MobiDB-lite"/>
    </source>
</evidence>
<keyword evidence="2" id="KW-1133">Transmembrane helix</keyword>
<evidence type="ECO:0000313" key="3">
    <source>
        <dbReference type="EMBL" id="CAK0884204.1"/>
    </source>
</evidence>
<feature type="transmembrane region" description="Helical" evidence="2">
    <location>
        <begin position="144"/>
        <end position="163"/>
    </location>
</feature>
<feature type="region of interest" description="Disordered" evidence="1">
    <location>
        <begin position="492"/>
        <end position="547"/>
    </location>
</feature>
<keyword evidence="4" id="KW-1185">Reference proteome</keyword>
<feature type="transmembrane region" description="Helical" evidence="2">
    <location>
        <begin position="121"/>
        <end position="138"/>
    </location>
</feature>
<name>A0ABN9WD24_9DINO</name>
<feature type="compositionally biased region" description="Basic and acidic residues" evidence="1">
    <location>
        <begin position="525"/>
        <end position="546"/>
    </location>
</feature>
<feature type="region of interest" description="Disordered" evidence="1">
    <location>
        <begin position="568"/>
        <end position="626"/>
    </location>
</feature>
<reference evidence="3" key="1">
    <citation type="submission" date="2023-10" db="EMBL/GenBank/DDBJ databases">
        <authorList>
            <person name="Chen Y."/>
            <person name="Shah S."/>
            <person name="Dougan E. K."/>
            <person name="Thang M."/>
            <person name="Chan C."/>
        </authorList>
    </citation>
    <scope>NUCLEOTIDE SEQUENCE [LARGE SCALE GENOMIC DNA]</scope>
</reference>
<comment type="caution">
    <text evidence="3">The sequence shown here is derived from an EMBL/GenBank/DDBJ whole genome shotgun (WGS) entry which is preliminary data.</text>
</comment>
<evidence type="ECO:0000256" key="2">
    <source>
        <dbReference type="SAM" id="Phobius"/>
    </source>
</evidence>
<dbReference type="EMBL" id="CAUYUJ010018515">
    <property type="protein sequence ID" value="CAK0884204.1"/>
    <property type="molecule type" value="Genomic_DNA"/>
</dbReference>
<keyword evidence="2" id="KW-0472">Membrane</keyword>
<proteinExistence type="predicted"/>
<keyword evidence="2" id="KW-0812">Transmembrane</keyword>
<feature type="compositionally biased region" description="Basic and acidic residues" evidence="1">
    <location>
        <begin position="501"/>
        <end position="518"/>
    </location>
</feature>
<protein>
    <recommendedName>
        <fullName evidence="5">PAS domain-containing protein</fullName>
    </recommendedName>
</protein>
<feature type="compositionally biased region" description="Low complexity" evidence="1">
    <location>
        <begin position="568"/>
        <end position="593"/>
    </location>
</feature>
<feature type="transmembrane region" description="Helical" evidence="2">
    <location>
        <begin position="88"/>
        <end position="109"/>
    </location>
</feature>
<dbReference type="Proteomes" id="UP001189429">
    <property type="component" value="Unassembled WGS sequence"/>
</dbReference>
<evidence type="ECO:0000313" key="4">
    <source>
        <dbReference type="Proteomes" id="UP001189429"/>
    </source>
</evidence>
<feature type="compositionally biased region" description="Polar residues" evidence="1">
    <location>
        <begin position="611"/>
        <end position="626"/>
    </location>
</feature>